<organism evidence="5 6">
    <name type="scientific">Mariniflexile gromovii</name>
    <dbReference type="NCBI Taxonomy" id="362523"/>
    <lineage>
        <taxon>Bacteria</taxon>
        <taxon>Pseudomonadati</taxon>
        <taxon>Bacteroidota</taxon>
        <taxon>Flavobacteriia</taxon>
        <taxon>Flavobacteriales</taxon>
        <taxon>Flavobacteriaceae</taxon>
        <taxon>Mariniflexile</taxon>
    </lineage>
</organism>
<dbReference type="InterPro" id="IPR025667">
    <property type="entry name" value="SprB_repeat"/>
</dbReference>
<dbReference type="InterPro" id="IPR044023">
    <property type="entry name" value="Ig_7"/>
</dbReference>
<dbReference type="RefSeq" id="WP_209651808.1">
    <property type="nucleotide sequence ID" value="NZ_JAGJCB010000001.1"/>
</dbReference>
<dbReference type="NCBIfam" id="TIGR04183">
    <property type="entry name" value="Por_Secre_tail"/>
    <property type="match status" value="1"/>
</dbReference>
<comment type="caution">
    <text evidence="5">The sequence shown here is derived from an EMBL/GenBank/DDBJ whole genome shotgun (WGS) entry which is preliminary data.</text>
</comment>
<feature type="chain" id="PRO_5045835562" evidence="2">
    <location>
        <begin position="21"/>
        <end position="1040"/>
    </location>
</feature>
<evidence type="ECO:0000313" key="6">
    <source>
        <dbReference type="Proteomes" id="UP000670776"/>
    </source>
</evidence>
<protein>
    <submittedName>
        <fullName evidence="5">T9SS type A sorting domain-containing protein</fullName>
    </submittedName>
</protein>
<feature type="domain" description="Ig-like" evidence="4">
    <location>
        <begin position="185"/>
        <end position="267"/>
    </location>
</feature>
<feature type="signal peptide" evidence="2">
    <location>
        <begin position="1"/>
        <end position="20"/>
    </location>
</feature>
<dbReference type="Pfam" id="PF13573">
    <property type="entry name" value="SprB"/>
    <property type="match status" value="8"/>
</dbReference>
<reference evidence="5 6" key="1">
    <citation type="submission" date="2021-04" db="EMBL/GenBank/DDBJ databases">
        <title>Mariniflexile gromovii gen. nov., sp. nov., a gliding bacterium isolated from the sea urchin Strongylocentrotus intermedius.</title>
        <authorList>
            <person name="Ko S."/>
            <person name="Le V."/>
            <person name="Ahn C.-Y."/>
            <person name="Oh H.-M."/>
        </authorList>
    </citation>
    <scope>NUCLEOTIDE SEQUENCE [LARGE SCALE GENOMIC DNA]</scope>
    <source>
        <strain evidence="5 6">KCTC 12570</strain>
    </source>
</reference>
<dbReference type="Gene3D" id="2.60.40.740">
    <property type="match status" value="7"/>
</dbReference>
<feature type="domain" description="Secretion system C-terminal sorting" evidence="3">
    <location>
        <begin position="969"/>
        <end position="1038"/>
    </location>
</feature>
<dbReference type="Pfam" id="PF19081">
    <property type="entry name" value="Ig_7"/>
    <property type="match status" value="1"/>
</dbReference>
<name>A0ABS4BPS1_9FLAO</name>
<evidence type="ECO:0000256" key="2">
    <source>
        <dbReference type="SAM" id="SignalP"/>
    </source>
</evidence>
<evidence type="ECO:0000313" key="5">
    <source>
        <dbReference type="EMBL" id="MBP0902413.1"/>
    </source>
</evidence>
<dbReference type="Proteomes" id="UP000670776">
    <property type="component" value="Unassembled WGS sequence"/>
</dbReference>
<keyword evidence="6" id="KW-1185">Reference proteome</keyword>
<evidence type="ECO:0000256" key="1">
    <source>
        <dbReference type="ARBA" id="ARBA00022729"/>
    </source>
</evidence>
<dbReference type="InterPro" id="IPR026444">
    <property type="entry name" value="Secre_tail"/>
</dbReference>
<evidence type="ECO:0000259" key="3">
    <source>
        <dbReference type="Pfam" id="PF18962"/>
    </source>
</evidence>
<evidence type="ECO:0000259" key="4">
    <source>
        <dbReference type="Pfam" id="PF19081"/>
    </source>
</evidence>
<dbReference type="Pfam" id="PF18962">
    <property type="entry name" value="Por_Secre_tail"/>
    <property type="match status" value="1"/>
</dbReference>
<accession>A0ABS4BPS1</accession>
<sequence>MKKQLLFLMLILLGGFTAKAQLITFDDQGHVDNGAYGNPYTITNNGETFIFTVSGVTGGPTTHRYRTVDVFGCGNTGFNHLNAGTFQATTWTIETQSGNEVDLGTIRFDNFFECFSFAYSLSIEGFKNGISTGSQALSVPGMNTTFASNASFNDVDKIVITCADLGNLGIDNINWAPVVPPCTNPTVPTITSTSVCSGNTATLNISGTLNDATQWAIYTGSCGGTLVGTTTTSSFTTAALNSNTTYYVRGEGGCVTPGSCGTVTVNVSNISLTAASQTNIACNGGATGAASVNAATGGTAGYTYNWTPGNPTGDGTTSVSGLTAGTWTCTVTDANGCTKSTSFTITQPTTLNLTAASQTNVSCFGGSNGAASVNAATGGAGGYTYNWTPGNPVGDGTTSVSGLTAGTWWCTVTDANGCVAVSTFTVTQPASTVSGTTVVTNVSCNGGTNGTINLTPTGGTAPYTFNWGGGVTTEDRTGLAAGSYSVTITDANGCTGTVSGITVTQPPALVSTGSQTNISCNGGSNGSATVNATGGTPGYTYSWSPSGGTAATATGLTAGTYTVVVTDANGCTATRNFTLTQPTALSASITAQTNVACNGGSNGASTVAATGGTAPYTYTWSNGATTASVVGIAAGTYNVTVTDANGCTSAASVTITEPTTLSASITAQTNVACNGGSNGASTVAATGGTAPYTYTWSNGATTASVVGIAAGTYNVTVTDANGCTSAASVTITEPTTLSASITAQTNVSCNGGSNGASTVAATGGTAPYTYTWSNGATTASVVGIAAGTYNATVTDANGCTSAASVTITEPTTLSASITAQTNVSCNGGSNGASTVTATGGTASYTYLWSNGATTASVVGIAAGTYNVTVTDANGCTSATSVTITEPTPIINTVTQNAAVLTADQTGASYQWYACPNTLLDGETSQNFTATTNGDYKVVITNGSCSVESACVTVSSLSSDTFENKSKFTMYPNPTNRNVNIKSSLGGDFQIINQLGQTVKTFKANANNEIAVYVGDLSDGLYFVKSTQNPNVSSKKLVIKK</sequence>
<gene>
    <name evidence="5" type="ORF">J8H85_01115</name>
</gene>
<proteinExistence type="predicted"/>
<keyword evidence="1 2" id="KW-0732">Signal</keyword>
<dbReference type="EMBL" id="JAGJCB010000001">
    <property type="protein sequence ID" value="MBP0902413.1"/>
    <property type="molecule type" value="Genomic_DNA"/>
</dbReference>